<dbReference type="PANTHER" id="PTHR44757:SF2">
    <property type="entry name" value="BIOFILM ARCHITECTURE MAINTENANCE PROTEIN MBAA"/>
    <property type="match status" value="1"/>
</dbReference>
<dbReference type="PROSITE" id="PS50113">
    <property type="entry name" value="PAC"/>
    <property type="match status" value="4"/>
</dbReference>
<feature type="domain" description="PAC" evidence="3">
    <location>
        <begin position="492"/>
        <end position="544"/>
    </location>
</feature>
<feature type="domain" description="PAC" evidence="3">
    <location>
        <begin position="366"/>
        <end position="417"/>
    </location>
</feature>
<sequence>MGVGDQKPDPLGVPNNAPRNATGPAHASAMADIGGHWLRPVLDNSQEVVKVVAPDGTLRYASPAFENVLGYDPAEAVGRMNVLDCVHPDDLPRVLEASEEAMAEDGVATNVAEYRFRHADGSWRWVESVGTYALEDPTVGGVVVTVRDVTRRKEAEEAAREGERRLAAVVSNAHAFAYRCLNEPGWPNEYTSDYALELTGYTPEDLLVGGKVQLGDLIVEEDRQRVWDEVQEAIAEHRSFELEYALRHKDGRIRHVRDYGHGLYDDDGEVVALEGLVYDVTELVIAEERLRKSEKRFRSLVQNAEIIMVVDVDKVVRYASPALKRVLGYRPEDVLGNDAFQVLHPDDTAQVQDVIVSATEKPSTVFSVELRLRHADGSWRHMESNCTSLLEDPAVGGIVFNSRDVTGRKQAERALRESERRFRSSFENAAVGMALVGTDGRWLRVNRSLCEIVGYAEGELLEKSFQDITHPEDLDKDLEQARRLLGGEIGSYQMEKRYIRKDGSVVWILLNGSLVRDEEGGPLYFIAQVQDVSGRKRAEEQLQRQAFHDALTGLPNRKLFMDRLGQALERTRRRRGRKVAVLFMDLDGFKVVNDSLGHEAGDLLLTVVAQRLGRILRPEDTLARFGGDEFVVLLEEVEGPEEAVLVAQRVTEELGEPFALEGQEIFVSVSVGIGLGDARTKTPEYLLRDADTAMYRAKEGRSGYRIFEPIMYEHAVRRLVLEGELRRALEEPRAQLRVFYQPMASIKTGEIVGAEALVRWEHPERGLLSPSEFVPEAEETGLIVPMGRWVLEEACRQAKEWQRRYPNDPPLTIAVNLSARHLRYPGLVDEVARTLKRTKLAPGSLTLEITESVLVTDDGSTRGTLQRLKGLGARLAIDDFGVGYSSLSYLGYLPVDRLKLDRVLVGGLDTLSKTLAIVRAVIDLGHALGIEVVAEGVETQEEFEELRAMGCDVGQGYYWWAPRPAEAAEKLVASNPNPLPDRRTR</sequence>
<evidence type="ECO:0000259" key="4">
    <source>
        <dbReference type="PROSITE" id="PS50883"/>
    </source>
</evidence>
<dbReference type="InterPro" id="IPR013655">
    <property type="entry name" value="PAS_fold_3"/>
</dbReference>
<reference evidence="6" key="1">
    <citation type="submission" date="2020-02" db="EMBL/GenBank/DDBJ databases">
        <authorList>
            <person name="Meier V. D."/>
        </authorList>
    </citation>
    <scope>NUCLEOTIDE SEQUENCE</scope>
    <source>
        <strain evidence="6">AVDCRST_MAG02</strain>
    </source>
</reference>
<dbReference type="InterPro" id="IPR000700">
    <property type="entry name" value="PAS-assoc_C"/>
</dbReference>
<dbReference type="InterPro" id="IPR035965">
    <property type="entry name" value="PAS-like_dom_sf"/>
</dbReference>
<evidence type="ECO:0000256" key="1">
    <source>
        <dbReference type="SAM" id="MobiDB-lite"/>
    </source>
</evidence>
<dbReference type="SUPFAM" id="SSF55785">
    <property type="entry name" value="PYP-like sensor domain (PAS domain)"/>
    <property type="match status" value="4"/>
</dbReference>
<feature type="domain" description="PAS" evidence="2">
    <location>
        <begin position="418"/>
        <end position="488"/>
    </location>
</feature>
<dbReference type="PROSITE" id="PS50887">
    <property type="entry name" value="GGDEF"/>
    <property type="match status" value="1"/>
</dbReference>
<dbReference type="NCBIfam" id="TIGR00229">
    <property type="entry name" value="sensory_box"/>
    <property type="match status" value="4"/>
</dbReference>
<dbReference type="SMART" id="SM00267">
    <property type="entry name" value="GGDEF"/>
    <property type="match status" value="1"/>
</dbReference>
<dbReference type="Pfam" id="PF00563">
    <property type="entry name" value="EAL"/>
    <property type="match status" value="1"/>
</dbReference>
<dbReference type="EMBL" id="CADCVH010000018">
    <property type="protein sequence ID" value="CAA9447837.1"/>
    <property type="molecule type" value="Genomic_DNA"/>
</dbReference>
<evidence type="ECO:0000259" key="2">
    <source>
        <dbReference type="PROSITE" id="PS50112"/>
    </source>
</evidence>
<dbReference type="Pfam" id="PF08447">
    <property type="entry name" value="PAS_3"/>
    <property type="match status" value="4"/>
</dbReference>
<feature type="domain" description="GGDEF" evidence="5">
    <location>
        <begin position="577"/>
        <end position="709"/>
    </location>
</feature>
<dbReference type="InterPro" id="IPR052155">
    <property type="entry name" value="Biofilm_reg_signaling"/>
</dbReference>
<dbReference type="PANTHER" id="PTHR44757">
    <property type="entry name" value="DIGUANYLATE CYCLASE DGCP"/>
    <property type="match status" value="1"/>
</dbReference>
<dbReference type="InterPro" id="IPR001633">
    <property type="entry name" value="EAL_dom"/>
</dbReference>
<proteinExistence type="predicted"/>
<dbReference type="InterPro" id="IPR000014">
    <property type="entry name" value="PAS"/>
</dbReference>
<dbReference type="CDD" id="cd01948">
    <property type="entry name" value="EAL"/>
    <property type="match status" value="1"/>
</dbReference>
<dbReference type="SMART" id="SM00091">
    <property type="entry name" value="PAS"/>
    <property type="match status" value="4"/>
</dbReference>
<evidence type="ECO:0000259" key="5">
    <source>
        <dbReference type="PROSITE" id="PS50887"/>
    </source>
</evidence>
<feature type="domain" description="PAC" evidence="3">
    <location>
        <begin position="110"/>
        <end position="161"/>
    </location>
</feature>
<dbReference type="Gene3D" id="3.30.70.270">
    <property type="match status" value="1"/>
</dbReference>
<feature type="region of interest" description="Disordered" evidence="1">
    <location>
        <begin position="1"/>
        <end position="28"/>
    </location>
</feature>
<evidence type="ECO:0000259" key="3">
    <source>
        <dbReference type="PROSITE" id="PS50113"/>
    </source>
</evidence>
<feature type="domain" description="PAS" evidence="2">
    <location>
        <begin position="190"/>
        <end position="237"/>
    </location>
</feature>
<dbReference type="InterPro" id="IPR001610">
    <property type="entry name" value="PAC"/>
</dbReference>
<dbReference type="AlphaFoldDB" id="A0A6J4QKU5"/>
<name>A0A6J4QKU5_9ACTN</name>
<feature type="domain" description="EAL" evidence="4">
    <location>
        <begin position="718"/>
        <end position="976"/>
    </location>
</feature>
<dbReference type="NCBIfam" id="TIGR00254">
    <property type="entry name" value="GGDEF"/>
    <property type="match status" value="1"/>
</dbReference>
<dbReference type="Pfam" id="PF00990">
    <property type="entry name" value="GGDEF"/>
    <property type="match status" value="1"/>
</dbReference>
<feature type="domain" description="PAS" evidence="2">
    <location>
        <begin position="293"/>
        <end position="362"/>
    </location>
</feature>
<gene>
    <name evidence="6" type="ORF">AVDCRST_MAG02-579</name>
</gene>
<dbReference type="InterPro" id="IPR043128">
    <property type="entry name" value="Rev_trsase/Diguanyl_cyclase"/>
</dbReference>
<dbReference type="CDD" id="cd01949">
    <property type="entry name" value="GGDEF"/>
    <property type="match status" value="1"/>
</dbReference>
<dbReference type="PROSITE" id="PS50883">
    <property type="entry name" value="EAL"/>
    <property type="match status" value="1"/>
</dbReference>
<accession>A0A6J4QKU5</accession>
<dbReference type="InterPro" id="IPR000160">
    <property type="entry name" value="GGDEF_dom"/>
</dbReference>
<evidence type="ECO:0000313" key="6">
    <source>
        <dbReference type="EMBL" id="CAA9447837.1"/>
    </source>
</evidence>
<feature type="domain" description="PAC" evidence="3">
    <location>
        <begin position="240"/>
        <end position="292"/>
    </location>
</feature>
<dbReference type="SUPFAM" id="SSF55073">
    <property type="entry name" value="Nucleotide cyclase"/>
    <property type="match status" value="1"/>
</dbReference>
<feature type="domain" description="PAS" evidence="2">
    <location>
        <begin position="38"/>
        <end position="105"/>
    </location>
</feature>
<protein>
    <submittedName>
        <fullName evidence="6">Diguanylate cyclase/phosphodiesterase (GGDEF &amp; EAL domains) with PAS/PAC sensor(S)</fullName>
    </submittedName>
</protein>
<dbReference type="SUPFAM" id="SSF141868">
    <property type="entry name" value="EAL domain-like"/>
    <property type="match status" value="1"/>
</dbReference>
<dbReference type="SMART" id="SM00086">
    <property type="entry name" value="PAC"/>
    <property type="match status" value="4"/>
</dbReference>
<dbReference type="PROSITE" id="PS50112">
    <property type="entry name" value="PAS"/>
    <property type="match status" value="4"/>
</dbReference>
<dbReference type="SMART" id="SM00052">
    <property type="entry name" value="EAL"/>
    <property type="match status" value="1"/>
</dbReference>
<dbReference type="InterPro" id="IPR029787">
    <property type="entry name" value="Nucleotide_cyclase"/>
</dbReference>
<dbReference type="Gene3D" id="3.30.450.20">
    <property type="entry name" value="PAS domain"/>
    <property type="match status" value="4"/>
</dbReference>
<organism evidence="6">
    <name type="scientific">uncultured Rubrobacteraceae bacterium</name>
    <dbReference type="NCBI Taxonomy" id="349277"/>
    <lineage>
        <taxon>Bacteria</taxon>
        <taxon>Bacillati</taxon>
        <taxon>Actinomycetota</taxon>
        <taxon>Rubrobacteria</taxon>
        <taxon>Rubrobacterales</taxon>
        <taxon>Rubrobacteraceae</taxon>
        <taxon>environmental samples</taxon>
    </lineage>
</organism>
<dbReference type="CDD" id="cd00130">
    <property type="entry name" value="PAS"/>
    <property type="match status" value="4"/>
</dbReference>
<dbReference type="Gene3D" id="3.20.20.450">
    <property type="entry name" value="EAL domain"/>
    <property type="match status" value="1"/>
</dbReference>
<dbReference type="InterPro" id="IPR035919">
    <property type="entry name" value="EAL_sf"/>
</dbReference>